<feature type="domain" description="Hydantoinase B/oxoprolinase" evidence="1">
    <location>
        <begin position="7"/>
        <end position="531"/>
    </location>
</feature>
<proteinExistence type="predicted"/>
<sequence length="582" mass="63111">MGQKKVDTVTVEVVRNLLMSIAEETYGIIVRSAYSTNMKERRDVCTAVIDPDGNSVAQVESLAALLGSLLSVVPNIYEKFGRENIKPGDMFVANDCYHGGGNHLPDIVFAAPAFVDEKLVGWIANIGHHSDIGGKVPGSTSGDADSMFQEGLRIPVIRIRENDEILPSVMDLLLDNSRVPQERYGDLTAQMSANLIGVQRIQEAYGRYHDILIDCMKELVSYSERRVRAVVKELPDGVYEFTDYVDGCGEKYPDPLPIKVKVTIKEDDLTIDFTGTADQIEAPINVPYPCTKADVFFAIKALMGSDIPVNEGINRAIRIIAPKGCILNPIEPAPVGAQMDCSQRVPDAIFGALAPLFPESVTTAGNGACTTTILAGTGEIGTDSVFIFHEVIAGGGGASKEYDGLSGTQVNMTNTSNMPIEATEMEFHKILARRYELMKDSGGAGMMRGGLAINRELEILQDGVKYTGLGDRHKFHPWGLAGGLEGGCGAFYRIEPDGTVTQMGHKTTSKTMNKGDIIRVVTPGAGGYGNPKKRDAELVLRDVIEEKVSQKAARDLYGVEIIEKNGDYVIDENATQKLRANE</sequence>
<dbReference type="Proteomes" id="UP000214760">
    <property type="component" value="Unassembled WGS sequence"/>
</dbReference>
<evidence type="ECO:0000313" key="2">
    <source>
        <dbReference type="EMBL" id="SFR85513.1"/>
    </source>
</evidence>
<dbReference type="RefSeq" id="WP_031473816.1">
    <property type="nucleotide sequence ID" value="NZ_FOZC01000014.1"/>
</dbReference>
<dbReference type="Pfam" id="PF02538">
    <property type="entry name" value="Hydantoinase_B"/>
    <property type="match status" value="1"/>
</dbReference>
<name>A0A1I6K2P3_9FIRM</name>
<dbReference type="PANTHER" id="PTHR11365:SF23">
    <property type="entry name" value="HYPOTHETICAL 5-OXOPROLINASE (EUROFUNG)-RELATED"/>
    <property type="match status" value="1"/>
</dbReference>
<dbReference type="EMBL" id="FOZC01000014">
    <property type="protein sequence ID" value="SFR85513.1"/>
    <property type="molecule type" value="Genomic_DNA"/>
</dbReference>
<protein>
    <submittedName>
        <fullName evidence="2">N-methylhydantoinase B</fullName>
    </submittedName>
</protein>
<reference evidence="2 3" key="1">
    <citation type="submission" date="2016-10" db="EMBL/GenBank/DDBJ databases">
        <authorList>
            <person name="de Groot N.N."/>
        </authorList>
    </citation>
    <scope>NUCLEOTIDE SEQUENCE [LARGE SCALE GENOMIC DNA]</scope>
    <source>
        <strain evidence="2 3">F</strain>
    </source>
</reference>
<dbReference type="GO" id="GO:0017168">
    <property type="term" value="F:5-oxoprolinase (ATP-hydrolyzing) activity"/>
    <property type="evidence" value="ECO:0007669"/>
    <property type="project" value="TreeGrafter"/>
</dbReference>
<dbReference type="GO" id="GO:0005829">
    <property type="term" value="C:cytosol"/>
    <property type="evidence" value="ECO:0007669"/>
    <property type="project" value="TreeGrafter"/>
</dbReference>
<dbReference type="InterPro" id="IPR045079">
    <property type="entry name" value="Oxoprolinase-like"/>
</dbReference>
<organism evidence="2 3">
    <name type="scientific">[Clostridium] aminophilum</name>
    <dbReference type="NCBI Taxonomy" id="1526"/>
    <lineage>
        <taxon>Bacteria</taxon>
        <taxon>Bacillati</taxon>
        <taxon>Bacillota</taxon>
        <taxon>Clostridia</taxon>
        <taxon>Lachnospirales</taxon>
        <taxon>Lachnospiraceae</taxon>
    </lineage>
</organism>
<evidence type="ECO:0000313" key="3">
    <source>
        <dbReference type="Proteomes" id="UP000214760"/>
    </source>
</evidence>
<accession>A0A1I6K2P3</accession>
<dbReference type="PANTHER" id="PTHR11365">
    <property type="entry name" value="5-OXOPROLINASE RELATED"/>
    <property type="match status" value="1"/>
</dbReference>
<dbReference type="InterPro" id="IPR003692">
    <property type="entry name" value="Hydantoinase_B"/>
</dbReference>
<dbReference type="GO" id="GO:0006749">
    <property type="term" value="P:glutathione metabolic process"/>
    <property type="evidence" value="ECO:0007669"/>
    <property type="project" value="TreeGrafter"/>
</dbReference>
<gene>
    <name evidence="2" type="ORF">SAMN02910262_02228</name>
</gene>
<dbReference type="AlphaFoldDB" id="A0A1I6K2P3"/>
<evidence type="ECO:0000259" key="1">
    <source>
        <dbReference type="Pfam" id="PF02538"/>
    </source>
</evidence>